<keyword evidence="3" id="KW-0206">Cytoskeleton</keyword>
<dbReference type="SUPFAM" id="SSF54919">
    <property type="entry name" value="Nucleoside diphosphate kinase, NDK"/>
    <property type="match status" value="2"/>
</dbReference>
<dbReference type="PROSITE" id="PS51374">
    <property type="entry name" value="NDPK_LIKE"/>
    <property type="match status" value="2"/>
</dbReference>
<evidence type="ECO:0000256" key="2">
    <source>
        <dbReference type="ARBA" id="ARBA00022490"/>
    </source>
</evidence>
<dbReference type="PANTHER" id="PTHR43109">
    <property type="entry name" value="NUCLEOSIDE DIPHOSPHATE KINASE 7"/>
    <property type="match status" value="1"/>
</dbReference>
<evidence type="ECO:0000313" key="7">
    <source>
        <dbReference type="WBParaSite" id="MCU_004877-RB"/>
    </source>
</evidence>
<dbReference type="WBParaSite" id="MCU_004877-RB">
    <property type="protein sequence ID" value="MCU_004877-RB"/>
    <property type="gene ID" value="MCU_004877"/>
</dbReference>
<dbReference type="InterPro" id="IPR006602">
    <property type="entry name" value="DM10_dom"/>
</dbReference>
<comment type="subcellular location">
    <subcellularLocation>
        <location evidence="1">Cytoplasm</location>
        <location evidence="1">Cytoskeleton</location>
        <location evidence="1">Cilium axoneme</location>
    </subcellularLocation>
</comment>
<dbReference type="InterPro" id="IPR037993">
    <property type="entry name" value="NDPk7B"/>
</dbReference>
<evidence type="ECO:0000259" key="6">
    <source>
        <dbReference type="PROSITE" id="PS51336"/>
    </source>
</evidence>
<dbReference type="CDD" id="cd04412">
    <property type="entry name" value="NDPk7B"/>
    <property type="match status" value="1"/>
</dbReference>
<reference evidence="7" key="1">
    <citation type="submission" date="2019-11" db="UniProtKB">
        <authorList>
            <consortium name="WormBaseParasite"/>
        </authorList>
    </citation>
    <scope>IDENTIFICATION</scope>
</reference>
<keyword evidence="2" id="KW-0963">Cytoplasm</keyword>
<dbReference type="PANTHER" id="PTHR43109:SF2">
    <property type="entry name" value="NUCLEOSIDE DIPHOSPHATE KINASE 7"/>
    <property type="match status" value="1"/>
</dbReference>
<evidence type="ECO:0000256" key="1">
    <source>
        <dbReference type="ARBA" id="ARBA00004430"/>
    </source>
</evidence>
<comment type="similarity">
    <text evidence="5">Belongs to the NDK family.</text>
</comment>
<dbReference type="SMART" id="SM00562">
    <property type="entry name" value="NDK"/>
    <property type="match status" value="1"/>
</dbReference>
<accession>A0A5K3F1V3</accession>
<dbReference type="InterPro" id="IPR036850">
    <property type="entry name" value="NDK-like_dom_sf"/>
</dbReference>
<evidence type="ECO:0000256" key="5">
    <source>
        <dbReference type="PROSITE-ProRule" id="PRU00706"/>
    </source>
</evidence>
<evidence type="ECO:0000256" key="3">
    <source>
        <dbReference type="ARBA" id="ARBA00023212"/>
    </source>
</evidence>
<feature type="domain" description="DM10" evidence="6">
    <location>
        <begin position="3"/>
        <end position="91"/>
    </location>
</feature>
<proteinExistence type="inferred from homology"/>
<protein>
    <submittedName>
        <fullName evidence="7">DM10 domain-containing protein</fullName>
    </submittedName>
</protein>
<evidence type="ECO:0000256" key="4">
    <source>
        <dbReference type="ARBA" id="ARBA00023273"/>
    </source>
</evidence>
<dbReference type="Pfam" id="PF00334">
    <property type="entry name" value="NDK"/>
    <property type="match status" value="2"/>
</dbReference>
<dbReference type="PROSITE" id="PS51336">
    <property type="entry name" value="DM10"/>
    <property type="match status" value="1"/>
</dbReference>
<keyword evidence="4" id="KW-0966">Cell projection</keyword>
<dbReference type="AlphaFoldDB" id="A0A5K3F1V3"/>
<dbReference type="Gene3D" id="2.30.29.170">
    <property type="match status" value="1"/>
</dbReference>
<dbReference type="GO" id="GO:0005879">
    <property type="term" value="C:axonemal microtubule"/>
    <property type="evidence" value="ECO:0007669"/>
    <property type="project" value="TreeGrafter"/>
</dbReference>
<sequence>MCESVVYSFIVEWYKDESGLIEQFKLNFYPDDNSVEMYDLKHHRLFLRKLKQADLKVSDLYIGSSVNILSRHLRIVQFADEFTSNALSGNSERCVCIISPLGTCSAGKYIGQFEDNGFKIVNLKLLYLDSTDVRTYFSNSLECKYLDKLASILTDGGTIAVELMRRNANSVLKEMIYGKSVDNYDLFANTDVFVLAQTPEAAAVQAHLLFSTTLNQKNRNTTNIQDSTCAVVKPHAVRSGQLGAIWETIQSNGFCVVGAQVYRLSKVDASEFLEVYKGVLAEYPELINEMTSGPCVALQIAQVDSDQDKVRQSGESTSVQLRFREIVGPMDPDIARYLKPNTIRAKFGVNLVKNAIHCTDLPDDVPMEIDFFFRILKT</sequence>
<dbReference type="SMART" id="SM00676">
    <property type="entry name" value="DM10"/>
    <property type="match status" value="1"/>
</dbReference>
<comment type="caution">
    <text evidence="5">Lacks conserved residue(s) required for the propagation of feature annotation.</text>
</comment>
<dbReference type="Gene3D" id="3.30.70.141">
    <property type="entry name" value="Nucleoside diphosphate kinase-like domain"/>
    <property type="match status" value="2"/>
</dbReference>
<organism evidence="7">
    <name type="scientific">Mesocestoides corti</name>
    <name type="common">Flatworm</name>
    <dbReference type="NCBI Taxonomy" id="53468"/>
    <lineage>
        <taxon>Eukaryota</taxon>
        <taxon>Metazoa</taxon>
        <taxon>Spiralia</taxon>
        <taxon>Lophotrochozoa</taxon>
        <taxon>Platyhelminthes</taxon>
        <taxon>Cestoda</taxon>
        <taxon>Eucestoda</taxon>
        <taxon>Cyclophyllidea</taxon>
        <taxon>Mesocestoididae</taxon>
        <taxon>Mesocestoides</taxon>
    </lineage>
</organism>
<name>A0A5K3F1V3_MESCO</name>
<dbReference type="InterPro" id="IPR034907">
    <property type="entry name" value="NDK-like_dom"/>
</dbReference>